<dbReference type="GO" id="GO:0009737">
    <property type="term" value="P:response to abscisic acid"/>
    <property type="evidence" value="ECO:0007669"/>
    <property type="project" value="TreeGrafter"/>
</dbReference>
<name>A0A0D3HLJ0_9ORYZ</name>
<evidence type="ECO:0000256" key="4">
    <source>
        <dbReference type="SAM" id="MobiDB-lite"/>
    </source>
</evidence>
<feature type="region of interest" description="Disordered" evidence="4">
    <location>
        <begin position="422"/>
        <end position="447"/>
    </location>
</feature>
<dbReference type="PROSITE" id="PS00315">
    <property type="entry name" value="DEHYDRIN_1"/>
    <property type="match status" value="2"/>
</dbReference>
<accession>A0A0D3HLJ0</accession>
<keyword evidence="2" id="KW-0346">Stress response</keyword>
<dbReference type="GO" id="GO:0009414">
    <property type="term" value="P:response to water deprivation"/>
    <property type="evidence" value="ECO:0007669"/>
    <property type="project" value="TreeGrafter"/>
</dbReference>
<dbReference type="HOGENOM" id="CLU_613069_0_0_1"/>
<evidence type="ECO:0000256" key="2">
    <source>
        <dbReference type="ARBA" id="ARBA00023016"/>
    </source>
</evidence>
<reference evidence="5" key="2">
    <citation type="submission" date="2015-03" db="UniProtKB">
        <authorList>
            <consortium name="EnsemblPlants"/>
        </authorList>
    </citation>
    <scope>IDENTIFICATION</scope>
</reference>
<organism evidence="5">
    <name type="scientific">Oryza barthii</name>
    <dbReference type="NCBI Taxonomy" id="65489"/>
    <lineage>
        <taxon>Eukaryota</taxon>
        <taxon>Viridiplantae</taxon>
        <taxon>Streptophyta</taxon>
        <taxon>Embryophyta</taxon>
        <taxon>Tracheophyta</taxon>
        <taxon>Spermatophyta</taxon>
        <taxon>Magnoliopsida</taxon>
        <taxon>Liliopsida</taxon>
        <taxon>Poales</taxon>
        <taxon>Poaceae</taxon>
        <taxon>BOP clade</taxon>
        <taxon>Oryzoideae</taxon>
        <taxon>Oryzeae</taxon>
        <taxon>Oryzinae</taxon>
        <taxon>Oryza</taxon>
    </lineage>
</organism>
<evidence type="ECO:0000313" key="6">
    <source>
        <dbReference type="Proteomes" id="UP000026960"/>
    </source>
</evidence>
<evidence type="ECO:0000256" key="1">
    <source>
        <dbReference type="ARBA" id="ARBA00008403"/>
    </source>
</evidence>
<dbReference type="PaxDb" id="65489-OBART11G12600.1"/>
<evidence type="ECO:0000256" key="3">
    <source>
        <dbReference type="RuleBase" id="RU003995"/>
    </source>
</evidence>
<protein>
    <recommendedName>
        <fullName evidence="7">Dehydrin</fullName>
    </recommendedName>
</protein>
<feature type="compositionally biased region" description="Basic and acidic residues" evidence="4">
    <location>
        <begin position="430"/>
        <end position="447"/>
    </location>
</feature>
<dbReference type="PANTHER" id="PTHR33346">
    <property type="entry name" value="DEHYDRIN XERO 2-RELATED"/>
    <property type="match status" value="1"/>
</dbReference>
<proteinExistence type="inferred from homology"/>
<evidence type="ECO:0008006" key="7">
    <source>
        <dbReference type="Google" id="ProtNLM"/>
    </source>
</evidence>
<dbReference type="STRING" id="65489.A0A0D3HLJ0"/>
<feature type="region of interest" description="Disordered" evidence="4">
    <location>
        <begin position="167"/>
        <end position="253"/>
    </location>
</feature>
<dbReference type="AlphaFoldDB" id="A0A0D3HLJ0"/>
<dbReference type="InterPro" id="IPR000167">
    <property type="entry name" value="Dehydrin"/>
</dbReference>
<reference evidence="5" key="1">
    <citation type="journal article" date="2009" name="Rice">
        <title>De Novo Next Generation Sequencing of Plant Genomes.</title>
        <authorList>
            <person name="Rounsley S."/>
            <person name="Marri P.R."/>
            <person name="Yu Y."/>
            <person name="He R."/>
            <person name="Sisneros N."/>
            <person name="Goicoechea J.L."/>
            <person name="Lee S.J."/>
            <person name="Angelova A."/>
            <person name="Kudrna D."/>
            <person name="Luo M."/>
            <person name="Affourtit J."/>
            <person name="Desany B."/>
            <person name="Knight J."/>
            <person name="Niazi F."/>
            <person name="Egholm M."/>
            <person name="Wing R.A."/>
        </authorList>
    </citation>
    <scope>NUCLEOTIDE SEQUENCE [LARGE SCALE GENOMIC DNA]</scope>
    <source>
        <strain evidence="5">cv. IRGC 105608</strain>
    </source>
</reference>
<dbReference type="Proteomes" id="UP000026960">
    <property type="component" value="Chromosome 11"/>
</dbReference>
<feature type="compositionally biased region" description="Low complexity" evidence="4">
    <location>
        <begin position="226"/>
        <end position="236"/>
    </location>
</feature>
<dbReference type="EnsemblPlants" id="OBART11G12600.1">
    <property type="protein sequence ID" value="OBART11G12600.1"/>
    <property type="gene ID" value="OBART11G12600"/>
</dbReference>
<dbReference type="PANTHER" id="PTHR33346:SF57">
    <property type="entry name" value="DEHYDRIN RAB16B"/>
    <property type="match status" value="1"/>
</dbReference>
<evidence type="ECO:0000313" key="5">
    <source>
        <dbReference type="EnsemblPlants" id="OBART11G12600.1"/>
    </source>
</evidence>
<dbReference type="eggNOG" id="ENOG502S4VW">
    <property type="taxonomic scope" value="Eukaryota"/>
</dbReference>
<dbReference type="Gramene" id="OBART11G12600.1">
    <property type="protein sequence ID" value="OBART11G12600.1"/>
    <property type="gene ID" value="OBART11G12600"/>
</dbReference>
<sequence>MAATTFTCLHTTARAKMEHQGQHGHVTSRVDEYGNPVGTGAGHGQMGTAGMGTHGTTGGMGTHGTTGTGGGQFQPMREEHKTGGVLQRSGSSSSSSRMENYQGQHGYGADRVDVYGNPVAGQYSGGATAPGGGHGVMGSVATGSVLALATLLVPGAPRPGGAGMAAGAGAGGQFQPAWEDHKTGGILHRSGSSSSSSSSEDDGMGGRRKKGMKEKIKEKLPGGNKGNNQQQQQMMGNTGGAYGQQGHAGMTGAGTGVHEPMEDASIGSATTIAPTEIRRVFEKMENYQGQHGYGADRVDVYGNPVAGQYSGGATAPGGGHGVMGMGGHHAGAGGQFQPVKEERKTGGILHRSGSSSSSSSSEDDGMGGRRKKGIKEKIKEKLPGGNKGNNHQQQQMMGNTGGAYGQQGHAGMTGAGTGTGVHGAEYGNTGEKKGFMDKIKEKLPGQH</sequence>
<feature type="region of interest" description="Disordered" evidence="4">
    <location>
        <begin position="84"/>
        <end position="103"/>
    </location>
</feature>
<dbReference type="Pfam" id="PF00257">
    <property type="entry name" value="Dehydrin"/>
    <property type="match status" value="3"/>
</dbReference>
<dbReference type="GO" id="GO:0005829">
    <property type="term" value="C:cytosol"/>
    <property type="evidence" value="ECO:0007669"/>
    <property type="project" value="TreeGrafter"/>
</dbReference>
<keyword evidence="6" id="KW-1185">Reference proteome</keyword>
<dbReference type="InterPro" id="IPR030513">
    <property type="entry name" value="Dehydrin_CS"/>
</dbReference>
<dbReference type="PROSITE" id="PS00823">
    <property type="entry name" value="DEHYDRIN_2"/>
    <property type="match status" value="2"/>
</dbReference>
<feature type="region of interest" description="Disordered" evidence="4">
    <location>
        <begin position="331"/>
        <end position="394"/>
    </location>
</feature>
<comment type="similarity">
    <text evidence="1 3">Belongs to the plant dehydrin family.</text>
</comment>
<dbReference type="GO" id="GO:0009631">
    <property type="term" value="P:cold acclimation"/>
    <property type="evidence" value="ECO:0007669"/>
    <property type="project" value="TreeGrafter"/>
</dbReference>